<sequence length="678" mass="72958">MAEHRDAQPAKQSVDAFAACRRAVLKSDWATGLAAFSAAAAAGAKPDAAALVYRAIALIRSHDDPSQAIAQLDAALVREANVRDDLRRLLVSPLVREGALSAAADVLSVVVEAWPDGADDRRLLSSLLGRLKRWDEAIAHADAAARACPDDAPLQAARIQLRLQAGRADDAAHVARATLELARRSGKHAHTWLIALMRGGDTALAAGFAGTLDADAASDERVAAAMVQALLNDERFDAAVHAGEAALASGQDGAALRSQLGQACLARGTPEDRHARAIEHFSRGLALAPDDIRLVSLLGETLLRAGRYAESIPHLQRACELAPALEQSRALLARALRYAGRHAQAADTLVTLVSQHPERGRWQRLAAAALSQAGRHDEASALYAGYLRARSASLPASFDEAMAALDRKIDTLAIPRARLDWAWSLRRDTGQLTRAQWERAARWGHLADHLLLEWLECRDDRIEEAFNLLGSLDETERVLMPLMANGKGVVVATAHVGPMYAGLMVLELLGIPSRWLSTTPGVTSAKYASALISTADQSEAQVAREALRALQSGFAVCIAVEGALDPAAPRVPFAGQEITYSSFAARAAHRLGLPSVFYAPRWENGKIVGTLELMPAVRPGEDVEVYAMRWQQAYLGHLRAHLAGAPENLRLSGGIWRHVRPVDRSTQPYDVDITQART</sequence>
<gene>
    <name evidence="3" type="ORF">BRPE64_BCDS01850</name>
</gene>
<dbReference type="EMBL" id="AP013059">
    <property type="protein sequence ID" value="BAN24846.1"/>
    <property type="molecule type" value="Genomic_DNA"/>
</dbReference>
<dbReference type="Gene3D" id="1.25.40.10">
    <property type="entry name" value="Tetratricopeptide repeat domain"/>
    <property type="match status" value="2"/>
</dbReference>
<dbReference type="Proteomes" id="UP000013966">
    <property type="component" value="Chromosome 2"/>
</dbReference>
<dbReference type="PATRIC" id="fig|758793.3.peg.3092"/>
<dbReference type="InterPro" id="IPR051012">
    <property type="entry name" value="CellSynth/LPSAsmb/PSIAsmb"/>
</dbReference>
<dbReference type="HOGENOM" id="CLU_415447_0_0_4"/>
<protein>
    <submittedName>
        <fullName evidence="3">Uncharacterized protein</fullName>
    </submittedName>
</protein>
<dbReference type="SMART" id="SM00028">
    <property type="entry name" value="TPR"/>
    <property type="match status" value="4"/>
</dbReference>
<organism evidence="3 4">
    <name type="scientific">Caballeronia insecticola</name>
    <dbReference type="NCBI Taxonomy" id="758793"/>
    <lineage>
        <taxon>Bacteria</taxon>
        <taxon>Pseudomonadati</taxon>
        <taxon>Pseudomonadota</taxon>
        <taxon>Betaproteobacteria</taxon>
        <taxon>Burkholderiales</taxon>
        <taxon>Burkholderiaceae</taxon>
        <taxon>Caballeronia</taxon>
    </lineage>
</organism>
<evidence type="ECO:0000256" key="1">
    <source>
        <dbReference type="ARBA" id="ARBA00022737"/>
    </source>
</evidence>
<dbReference type="InterPro" id="IPR019734">
    <property type="entry name" value="TPR_rpt"/>
</dbReference>
<dbReference type="InterPro" id="IPR011990">
    <property type="entry name" value="TPR-like_helical_dom_sf"/>
</dbReference>
<dbReference type="AlphaFoldDB" id="R4WZE8"/>
<dbReference type="PANTHER" id="PTHR45586">
    <property type="entry name" value="TPR REPEAT-CONTAINING PROTEIN PA4667"/>
    <property type="match status" value="1"/>
</dbReference>
<dbReference type="PANTHER" id="PTHR45586:SF1">
    <property type="entry name" value="LIPOPOLYSACCHARIDE ASSEMBLY PROTEIN B"/>
    <property type="match status" value="1"/>
</dbReference>
<evidence type="ECO:0000256" key="2">
    <source>
        <dbReference type="ARBA" id="ARBA00022803"/>
    </source>
</evidence>
<evidence type="ECO:0000313" key="4">
    <source>
        <dbReference type="Proteomes" id="UP000013966"/>
    </source>
</evidence>
<name>R4WZE8_9BURK</name>
<keyword evidence="1" id="KW-0677">Repeat</keyword>
<dbReference type="Pfam" id="PF14559">
    <property type="entry name" value="TPR_19"/>
    <property type="match status" value="1"/>
</dbReference>
<evidence type="ECO:0000313" key="3">
    <source>
        <dbReference type="EMBL" id="BAN24846.1"/>
    </source>
</evidence>
<dbReference type="KEGG" id="buo:BRPE64_BCDS01850"/>
<reference evidence="3 4" key="2">
    <citation type="journal article" date="2018" name="Int. J. Syst. Evol. Microbiol.">
        <title>Burkholderia insecticola sp. nov., a gut symbiotic bacterium of the bean bug Riptortus pedestris.</title>
        <authorList>
            <person name="Takeshita K."/>
            <person name="Tamaki H."/>
            <person name="Ohbayashi T."/>
            <person name="Meng X.-Y."/>
            <person name="Sone T."/>
            <person name="Mitani Y."/>
            <person name="Peeters C."/>
            <person name="Kikuchi Y."/>
            <person name="Vandamme P."/>
        </authorList>
    </citation>
    <scope>NUCLEOTIDE SEQUENCE [LARGE SCALE GENOMIC DNA]</scope>
    <source>
        <strain evidence="3">RPE64</strain>
    </source>
</reference>
<accession>R4WZE8</accession>
<reference evidence="3 4" key="1">
    <citation type="journal article" date="2013" name="Genome Announc.">
        <title>Complete Genome Sequence of Burkholderia sp. Strain RPE64, Bacterial Symbiont of the Bean Bug Riptortus pedestris.</title>
        <authorList>
            <person name="Shibata T.F."/>
            <person name="Maeda T."/>
            <person name="Nikoh N."/>
            <person name="Yamaguchi K."/>
            <person name="Oshima K."/>
            <person name="Hattori M."/>
            <person name="Nishiyama T."/>
            <person name="Hasebe M."/>
            <person name="Fukatsu T."/>
            <person name="Kikuchi Y."/>
            <person name="Shigenobu S."/>
        </authorList>
    </citation>
    <scope>NUCLEOTIDE SEQUENCE [LARGE SCALE GENOMIC DNA]</scope>
</reference>
<dbReference type="OrthoDB" id="8978942at2"/>
<dbReference type="SUPFAM" id="SSF48452">
    <property type="entry name" value="TPR-like"/>
    <property type="match status" value="2"/>
</dbReference>
<dbReference type="Pfam" id="PF13432">
    <property type="entry name" value="TPR_16"/>
    <property type="match status" value="2"/>
</dbReference>
<proteinExistence type="predicted"/>
<dbReference type="STRING" id="758793.BRPE64_BCDS01850"/>
<keyword evidence="4" id="KW-1185">Reference proteome</keyword>
<dbReference type="RefSeq" id="WP_016354277.1">
    <property type="nucleotide sequence ID" value="NC_021294.1"/>
</dbReference>
<keyword evidence="2" id="KW-0802">TPR repeat</keyword>